<dbReference type="AlphaFoldDB" id="A0AA86RCK8"/>
<reference evidence="2 3" key="2">
    <citation type="submission" date="2024-07" db="EMBL/GenBank/DDBJ databases">
        <authorList>
            <person name="Akdeniz Z."/>
        </authorList>
    </citation>
    <scope>NUCLEOTIDE SEQUENCE [LARGE SCALE GENOMIC DNA]</scope>
</reference>
<name>A0AA86RCK8_9EUKA</name>
<keyword evidence="3" id="KW-1185">Reference proteome</keyword>
<dbReference type="EMBL" id="CATOUU010001093">
    <property type="protein sequence ID" value="CAI9971526.1"/>
    <property type="molecule type" value="Genomic_DNA"/>
</dbReference>
<gene>
    <name evidence="1" type="ORF">HINF_LOCUS59171</name>
    <name evidence="2" type="ORF">HINF_LOCUS67738</name>
</gene>
<comment type="caution">
    <text evidence="1">The sequence shown here is derived from an EMBL/GenBank/DDBJ whole genome shotgun (WGS) entry which is preliminary data.</text>
</comment>
<protein>
    <submittedName>
        <fullName evidence="2">Hypothetical_protein</fullName>
    </submittedName>
</protein>
<evidence type="ECO:0000313" key="3">
    <source>
        <dbReference type="Proteomes" id="UP001642409"/>
    </source>
</evidence>
<reference evidence="1" key="1">
    <citation type="submission" date="2023-06" db="EMBL/GenBank/DDBJ databases">
        <authorList>
            <person name="Kurt Z."/>
        </authorList>
    </citation>
    <scope>NUCLEOTIDE SEQUENCE</scope>
</reference>
<proteinExistence type="predicted"/>
<dbReference type="Proteomes" id="UP001642409">
    <property type="component" value="Unassembled WGS sequence"/>
</dbReference>
<dbReference type="EMBL" id="CAXDID020000472">
    <property type="protein sequence ID" value="CAL6095000.1"/>
    <property type="molecule type" value="Genomic_DNA"/>
</dbReference>
<evidence type="ECO:0000313" key="1">
    <source>
        <dbReference type="EMBL" id="CAI9971526.1"/>
    </source>
</evidence>
<sequence>MTCQQLVNQRTCRSSSCKNYIHRTNELRNLSKLTHVNLSNNKVIFSELLNQLKIELIIDNNIVTDNITLKNQQKPQLINNKTFLGPNSTKNQINELSTIASDYNYNLQMVERWTSIILYQQRELMCDFLYNFEISYQTHFLTSVRQKIIYWSRNTPRSLKILSLKQKTTPLTDFGFTTENLNHNFDCFELQKRETSSLKCEVFQNQRWSACGLLIGKFDESSELNHIFDYQLFTYSSVYNYIPTMTLFAHANLTKENTLENHQNGQQTYFHYAMNNII</sequence>
<accession>A0AA86RCK8</accession>
<evidence type="ECO:0000313" key="2">
    <source>
        <dbReference type="EMBL" id="CAL6095000.1"/>
    </source>
</evidence>
<organism evidence="1">
    <name type="scientific">Hexamita inflata</name>
    <dbReference type="NCBI Taxonomy" id="28002"/>
    <lineage>
        <taxon>Eukaryota</taxon>
        <taxon>Metamonada</taxon>
        <taxon>Diplomonadida</taxon>
        <taxon>Hexamitidae</taxon>
        <taxon>Hexamitinae</taxon>
        <taxon>Hexamita</taxon>
    </lineage>
</organism>